<proteinExistence type="predicted"/>
<name>A0A383BJ14_9ZZZZ</name>
<feature type="non-terminal residue" evidence="1">
    <location>
        <position position="48"/>
    </location>
</feature>
<protein>
    <submittedName>
        <fullName evidence="1">Uncharacterized protein</fullName>
    </submittedName>
</protein>
<accession>A0A383BJ14</accession>
<gene>
    <name evidence="1" type="ORF">METZ01_LOCUS472685</name>
</gene>
<organism evidence="1">
    <name type="scientific">marine metagenome</name>
    <dbReference type="NCBI Taxonomy" id="408172"/>
    <lineage>
        <taxon>unclassified sequences</taxon>
        <taxon>metagenomes</taxon>
        <taxon>ecological metagenomes</taxon>
    </lineage>
</organism>
<evidence type="ECO:0000313" key="1">
    <source>
        <dbReference type="EMBL" id="SVE19831.1"/>
    </source>
</evidence>
<dbReference type="AlphaFoldDB" id="A0A383BJ14"/>
<dbReference type="EMBL" id="UINC01200786">
    <property type="protein sequence ID" value="SVE19831.1"/>
    <property type="molecule type" value="Genomic_DNA"/>
</dbReference>
<sequence length="48" mass="5447">MCPENSLSSVTADFPDKTTQIDCNHSHIYGPKRDQFLMSWFPQSVSVT</sequence>
<reference evidence="1" key="1">
    <citation type="submission" date="2018-05" db="EMBL/GenBank/DDBJ databases">
        <authorList>
            <person name="Lanie J.A."/>
            <person name="Ng W.-L."/>
            <person name="Kazmierczak K.M."/>
            <person name="Andrzejewski T.M."/>
            <person name="Davidsen T.M."/>
            <person name="Wayne K.J."/>
            <person name="Tettelin H."/>
            <person name="Glass J.I."/>
            <person name="Rusch D."/>
            <person name="Podicherti R."/>
            <person name="Tsui H.-C.T."/>
            <person name="Winkler M.E."/>
        </authorList>
    </citation>
    <scope>NUCLEOTIDE SEQUENCE</scope>
</reference>